<keyword evidence="7" id="KW-0963">Cytoplasm</keyword>
<dbReference type="GO" id="GO:0008270">
    <property type="term" value="F:zinc ion binding"/>
    <property type="evidence" value="ECO:0007669"/>
    <property type="project" value="UniProtKB-KW"/>
</dbReference>
<name>A0A6P8Y7U5_THRPL</name>
<dbReference type="OrthoDB" id="6108at2759"/>
<dbReference type="Pfam" id="PF22958">
    <property type="entry name" value="Ltn1_1st"/>
    <property type="match status" value="1"/>
</dbReference>
<dbReference type="GeneID" id="117640355"/>
<comment type="pathway">
    <text evidence="3 16">Protein modification; protein ubiquitination.</text>
</comment>
<dbReference type="InterPro" id="IPR011016">
    <property type="entry name" value="Znf_RING-CH"/>
</dbReference>
<dbReference type="Pfam" id="PF22999">
    <property type="entry name" value="LTN1_E3_ligase_6th"/>
    <property type="match status" value="1"/>
</dbReference>
<dbReference type="InterPro" id="IPR001841">
    <property type="entry name" value="Znf_RING"/>
</dbReference>
<evidence type="ECO:0000259" key="18">
    <source>
        <dbReference type="PROSITE" id="PS50089"/>
    </source>
</evidence>
<evidence type="ECO:0000256" key="7">
    <source>
        <dbReference type="ARBA" id="ARBA00022490"/>
    </source>
</evidence>
<keyword evidence="19" id="KW-1185">Reference proteome</keyword>
<feature type="region of interest" description="Disordered" evidence="17">
    <location>
        <begin position="1"/>
        <end position="27"/>
    </location>
</feature>
<evidence type="ECO:0000256" key="5">
    <source>
        <dbReference type="ARBA" id="ARBA00012483"/>
    </source>
</evidence>
<keyword evidence="10" id="KW-0677">Repeat</keyword>
<dbReference type="InterPro" id="IPR054477">
    <property type="entry name" value="LTN1_E3_ligase_6th"/>
</dbReference>
<keyword evidence="11 15" id="KW-0863">Zinc-finger</keyword>
<dbReference type="InterPro" id="IPR054476">
    <property type="entry name" value="Ltn1_N"/>
</dbReference>
<comment type="subcellular location">
    <subcellularLocation>
        <location evidence="2">Cytoplasm</location>
        <location evidence="2">Cytosol</location>
    </subcellularLocation>
</comment>
<evidence type="ECO:0000256" key="11">
    <source>
        <dbReference type="ARBA" id="ARBA00022771"/>
    </source>
</evidence>
<comment type="function">
    <text evidence="16">E3 ubiquitin-protein ligase. Component of the ribosome quality control complex (RQC), a ribosome-associated complex that mediates ubiquitination and extraction of incompletely synthesized nascent chains for proteasomal degradation.</text>
</comment>
<evidence type="ECO:0000313" key="20">
    <source>
        <dbReference type="RefSeq" id="XP_034232705.1"/>
    </source>
</evidence>
<comment type="similarity">
    <text evidence="4 16">Belongs to the LTN1 family.</text>
</comment>
<dbReference type="CDD" id="cd16491">
    <property type="entry name" value="RING-CH-C4HC3_LTN1"/>
    <property type="match status" value="1"/>
</dbReference>
<dbReference type="CTD" id="26046"/>
<dbReference type="FunCoup" id="A0A6P8Y7U5">
    <property type="interactions" value="1964"/>
</dbReference>
<evidence type="ECO:0000256" key="8">
    <source>
        <dbReference type="ARBA" id="ARBA00022679"/>
    </source>
</evidence>
<evidence type="ECO:0000256" key="12">
    <source>
        <dbReference type="ARBA" id="ARBA00022786"/>
    </source>
</evidence>
<feature type="domain" description="RING-type" evidence="18">
    <location>
        <begin position="1680"/>
        <end position="1727"/>
    </location>
</feature>
<dbReference type="SMART" id="SM00744">
    <property type="entry name" value="RINGv"/>
    <property type="match status" value="1"/>
</dbReference>
<comment type="subunit">
    <text evidence="16">Component of the ribosome quality control complex (RQC).</text>
</comment>
<dbReference type="InParanoid" id="A0A6P8Y7U5"/>
<dbReference type="InterPro" id="IPR016024">
    <property type="entry name" value="ARM-type_fold"/>
</dbReference>
<dbReference type="InterPro" id="IPR039804">
    <property type="entry name" value="RING-CH-C4HC3_LTN1"/>
</dbReference>
<evidence type="ECO:0000313" key="19">
    <source>
        <dbReference type="Proteomes" id="UP000515158"/>
    </source>
</evidence>
<accession>A0A6P8Y7U5</accession>
<dbReference type="PANTHER" id="PTHR12389">
    <property type="entry name" value="ZINC FINGER PROTEIN 294"/>
    <property type="match status" value="1"/>
</dbReference>
<dbReference type="KEGG" id="tpal:117640355"/>
<dbReference type="UniPathway" id="UPA00143"/>
<dbReference type="EC" id="2.3.2.27" evidence="5 16"/>
<proteinExistence type="inferred from homology"/>
<comment type="catalytic activity">
    <reaction evidence="1 16">
        <text>S-ubiquitinyl-[E2 ubiquitin-conjugating enzyme]-L-cysteine + [acceptor protein]-L-lysine = [E2 ubiquitin-conjugating enzyme]-L-cysteine + N(6)-ubiquitinyl-[acceptor protein]-L-lysine.</text>
        <dbReference type="EC" id="2.3.2.27"/>
    </reaction>
</comment>
<dbReference type="GO" id="GO:0072344">
    <property type="term" value="P:rescue of stalled ribosome"/>
    <property type="evidence" value="ECO:0007669"/>
    <property type="project" value="UniProtKB-UniRule"/>
</dbReference>
<gene>
    <name evidence="20" type="primary">LOC117640355</name>
</gene>
<dbReference type="InterPro" id="IPR039795">
    <property type="entry name" value="LTN1/Rkr1"/>
</dbReference>
<dbReference type="GO" id="GO:1990116">
    <property type="term" value="P:ribosome-associated ubiquitin-dependent protein catabolic process"/>
    <property type="evidence" value="ECO:0007669"/>
    <property type="project" value="UniProtKB-UniRule"/>
</dbReference>
<dbReference type="FunFam" id="3.30.40.10:FF:000038">
    <property type="entry name" value="E3 ubiquitin-protein ligase listerin"/>
    <property type="match status" value="1"/>
</dbReference>
<dbReference type="InterPro" id="IPR011989">
    <property type="entry name" value="ARM-like"/>
</dbReference>
<sequence>MGKDKGAQRTKNNARPSSSGRSAEMLGTAPINPFMSFTTLKESMGVDEQMADSHLDPNFQVVLKKMNKKDGVTKLKALQEFSQLCSSSEPDQVVAILPFWPRLYSLLSLDVEHRVREAAHIAHRSVVSKVKRNIAPYLKQLAGPWFVAQCDTYAPAASAATMAFNEAFPPNKLSEAIAFCQEEILNYIYENLVVHTPQTLCNPKTMTPEEIESKYIRTVISSLQGYGLYLSRLTAEQLEAAKELNLKLVSDSKFWKFSKHQFPQVRSAWFSALSALCQHSKFLVAGEEKRIGQAVFGSLDESDATVLPVVWEAALVSLVAMDGLLEVVSFEKLVLPKLLRVCREGGRGSAAAIFPSLLPFLSKMPSNIVKDTHTFHNKFFSSIREGFSQRSVQLSSSESKAVSKAFVECLQYVIQLNQDEVFGLELLQQHLLPCLKETLLIVRRGHTSDSLYSSVSKLLHSWGRCSEGSLQRKLLHAFCSDLSVALQTMAVGEEQLVVCPVDSQDSSQEPETEENKDTVSPKQVQAALKDILKSQVDFISSMLQRQGQGRSFKVKFADLKVQGAEEEISTSDSQTVSSEVTHCEFLALGKALCCCYMQSVVKSESADYLPPLVSLVKLLNTSSIYADMAQSVNLAKKENLFSEHFIKWLKPHSILFCRAAVSLSIPLLNQLPAEQQNLLFDELLKDGVDVNQLSWILEESNMCNGAASLWLHSPHLSEVLRTLTEQACSSENIVVTWDLLLSGCGIGANEDHIFCNSALDEIIRVIVTNLNDMWHSSSVLPPWTGAASKIVTKIYSEQRSFLRTSSSSQQALCLAFEICLWDSTHSADVEALSKLWKSGTRALVRMHGHSSSTILQLSASLVDVVLTLLYGKPLHPKSVLGHAASQLAEFVEIVTDSFSDVDGDCERKTVCSQLLTALFSNSPDDSEGSDNKSSGLRSISVLHRQGLESLADCVEPFHSGIDSSQTIPQSSLTELVGAGYWNAIVASVLSKLSSVSSFENFYDGEDETFFSWDVFLDMFILFCDVRYIALHFSTTELGSALHQLTKDSEDSIKKIISTLQPTRAEKVHDLLLAGSEKKAAYERAHKMWHDNAFSSSEICVSITPASRKSVEDDCLRDIDLSPLDAFSEKLLATSLLSKVTLAKAVFWLDAVYKLHIRFNERLVSNITIDTCAVAVVHDTIRVMKFLNAVVSRAPQLLAGSNWDQVLIAIATWIHCAYETIMEKPVDQGNSSRLSRKVCAFLQGVCKLFVTFNVNLQKLQSGSIELTDAQRGSLKETLPREWRDVFAGECEHKILAMWTDIVENIKPSEESPPLIAVLDGLGQALQHSTIAFLQPSKDAEVVYEPLLKFAPHFLLHNLGSVRLTAYHLLMKIVPYMVKRDAASLADLAEGEEGKECMKSEDRISLLHFEDILASSQTVVSTVLSEFKLGTSCTVQPFTDSYTYTSGYLLVWSLMLEMCKEAETELKSQYAIWLKNASENYVESLLNSVFRLLPQEAFDEKLKITLDCFTKQPNLSFGGCWSSVLVSHMACSVLYGALSCLPALARQWWTNTEPKLATIIDRVVSQHISPSICAAEMSAVAKMQDKAVENMAVRVHSNVREVVATYTVDDLTMELVVRLPTNHPLTPMIVEIGKRNAAAAVRWRQWLMQLTMFLTHQNGTLWDGLALWRNNVVRKYEGVEECYICFCVLSGSNFQLPKLSCRTCRKKFHSTCLYKWFQTSNKSTCPICRNLF</sequence>
<dbReference type="PROSITE" id="PS50089">
    <property type="entry name" value="ZF_RING_2"/>
    <property type="match status" value="1"/>
</dbReference>
<dbReference type="SUPFAM" id="SSF48371">
    <property type="entry name" value="ARM repeat"/>
    <property type="match status" value="1"/>
</dbReference>
<dbReference type="InterPro" id="IPR013083">
    <property type="entry name" value="Znf_RING/FYVE/PHD"/>
</dbReference>
<keyword evidence="12 16" id="KW-0833">Ubl conjugation pathway</keyword>
<evidence type="ECO:0000256" key="15">
    <source>
        <dbReference type="PROSITE-ProRule" id="PRU00175"/>
    </source>
</evidence>
<keyword evidence="9 16" id="KW-0479">Metal-binding</keyword>
<dbReference type="Pfam" id="PF23009">
    <property type="entry name" value="UBC_like"/>
    <property type="match status" value="1"/>
</dbReference>
<dbReference type="GO" id="GO:0016567">
    <property type="term" value="P:protein ubiquitination"/>
    <property type="evidence" value="ECO:0007669"/>
    <property type="project" value="UniProtKB-UniPathway"/>
</dbReference>
<dbReference type="InterPro" id="IPR054478">
    <property type="entry name" value="LTN1_UBC"/>
</dbReference>
<dbReference type="GO" id="GO:0061630">
    <property type="term" value="F:ubiquitin protein ligase activity"/>
    <property type="evidence" value="ECO:0007669"/>
    <property type="project" value="UniProtKB-UniRule"/>
</dbReference>
<feature type="compositionally biased region" description="Polar residues" evidence="17">
    <location>
        <begin position="9"/>
        <end position="21"/>
    </location>
</feature>
<dbReference type="Gene3D" id="1.25.10.10">
    <property type="entry name" value="Leucine-rich Repeat Variant"/>
    <property type="match status" value="1"/>
</dbReference>
<keyword evidence="8 16" id="KW-0808">Transferase</keyword>
<evidence type="ECO:0000256" key="6">
    <source>
        <dbReference type="ARBA" id="ARBA00017157"/>
    </source>
</evidence>
<dbReference type="GO" id="GO:0005829">
    <property type="term" value="C:cytosol"/>
    <property type="evidence" value="ECO:0007669"/>
    <property type="project" value="UniProtKB-SubCell"/>
</dbReference>
<evidence type="ECO:0000256" key="13">
    <source>
        <dbReference type="ARBA" id="ARBA00022833"/>
    </source>
</evidence>
<evidence type="ECO:0000256" key="4">
    <source>
        <dbReference type="ARBA" id="ARBA00007997"/>
    </source>
</evidence>
<dbReference type="PANTHER" id="PTHR12389:SF0">
    <property type="entry name" value="E3 UBIQUITIN-PROTEIN LIGASE LISTERIN"/>
    <property type="match status" value="1"/>
</dbReference>
<protein>
    <recommendedName>
        <fullName evidence="6 16">E3 ubiquitin-protein ligase listerin</fullName>
        <ecNumber evidence="5 16">2.3.2.27</ecNumber>
    </recommendedName>
    <alternativeName>
        <fullName evidence="14 16">RING-type E3 ubiquitin transferase listerin</fullName>
    </alternativeName>
</protein>
<evidence type="ECO:0000256" key="10">
    <source>
        <dbReference type="ARBA" id="ARBA00022737"/>
    </source>
</evidence>
<reference evidence="20" key="1">
    <citation type="submission" date="2025-08" db="UniProtKB">
        <authorList>
            <consortium name="RefSeq"/>
        </authorList>
    </citation>
    <scope>IDENTIFICATION</scope>
    <source>
        <tissue evidence="20">Total insect</tissue>
    </source>
</reference>
<keyword evidence="13 16" id="KW-0862">Zinc</keyword>
<evidence type="ECO:0000256" key="2">
    <source>
        <dbReference type="ARBA" id="ARBA00004514"/>
    </source>
</evidence>
<dbReference type="RefSeq" id="XP_034232705.1">
    <property type="nucleotide sequence ID" value="XM_034376814.1"/>
</dbReference>
<evidence type="ECO:0000256" key="17">
    <source>
        <dbReference type="SAM" id="MobiDB-lite"/>
    </source>
</evidence>
<organism evidence="20">
    <name type="scientific">Thrips palmi</name>
    <name type="common">Melon thrips</name>
    <dbReference type="NCBI Taxonomy" id="161013"/>
    <lineage>
        <taxon>Eukaryota</taxon>
        <taxon>Metazoa</taxon>
        <taxon>Ecdysozoa</taxon>
        <taxon>Arthropoda</taxon>
        <taxon>Hexapoda</taxon>
        <taxon>Insecta</taxon>
        <taxon>Pterygota</taxon>
        <taxon>Neoptera</taxon>
        <taxon>Paraneoptera</taxon>
        <taxon>Thysanoptera</taxon>
        <taxon>Terebrantia</taxon>
        <taxon>Thripoidea</taxon>
        <taxon>Thripidae</taxon>
        <taxon>Thrips</taxon>
    </lineage>
</organism>
<evidence type="ECO:0000256" key="1">
    <source>
        <dbReference type="ARBA" id="ARBA00000900"/>
    </source>
</evidence>
<dbReference type="SUPFAM" id="SSF57850">
    <property type="entry name" value="RING/U-box"/>
    <property type="match status" value="1"/>
</dbReference>
<dbReference type="GO" id="GO:1990112">
    <property type="term" value="C:RQC complex"/>
    <property type="evidence" value="ECO:0007669"/>
    <property type="project" value="UniProtKB-UniRule"/>
</dbReference>
<dbReference type="GO" id="GO:0043023">
    <property type="term" value="F:ribosomal large subunit binding"/>
    <property type="evidence" value="ECO:0007669"/>
    <property type="project" value="TreeGrafter"/>
</dbReference>
<evidence type="ECO:0000256" key="14">
    <source>
        <dbReference type="ARBA" id="ARBA00032366"/>
    </source>
</evidence>
<dbReference type="Gene3D" id="3.30.40.10">
    <property type="entry name" value="Zinc/RING finger domain, C3HC4 (zinc finger)"/>
    <property type="match status" value="1"/>
</dbReference>
<evidence type="ECO:0000256" key="9">
    <source>
        <dbReference type="ARBA" id="ARBA00022723"/>
    </source>
</evidence>
<evidence type="ECO:0000256" key="16">
    <source>
        <dbReference type="RuleBase" id="RU367090"/>
    </source>
</evidence>
<evidence type="ECO:0000256" key="3">
    <source>
        <dbReference type="ARBA" id="ARBA00004906"/>
    </source>
</evidence>
<dbReference type="Proteomes" id="UP000515158">
    <property type="component" value="Unplaced"/>
</dbReference>